<evidence type="ECO:0000256" key="3">
    <source>
        <dbReference type="ARBA" id="ARBA00022670"/>
    </source>
</evidence>
<dbReference type="NCBIfam" id="TIGR00706">
    <property type="entry name" value="SppA_dom"/>
    <property type="match status" value="1"/>
</dbReference>
<dbReference type="GO" id="GO:0016020">
    <property type="term" value="C:membrane"/>
    <property type="evidence" value="ECO:0007669"/>
    <property type="project" value="UniProtKB-SubCell"/>
</dbReference>
<dbReference type="InterPro" id="IPR004634">
    <property type="entry name" value="Pept_S49_pIV"/>
</dbReference>
<comment type="subcellular location">
    <subcellularLocation>
        <location evidence="1">Membrane</location>
    </subcellularLocation>
</comment>
<comment type="similarity">
    <text evidence="2">Belongs to the peptidase S49 family.</text>
</comment>
<dbReference type="EMBL" id="CP002364">
    <property type="protein sequence ID" value="ADW18633.1"/>
    <property type="molecule type" value="Genomic_DNA"/>
</dbReference>
<dbReference type="InterPro" id="IPR029045">
    <property type="entry name" value="ClpP/crotonase-like_dom_sf"/>
</dbReference>
<keyword evidence="6 8" id="KW-0472">Membrane</keyword>
<dbReference type="KEGG" id="dpr:Despr_2495"/>
<evidence type="ECO:0000256" key="5">
    <source>
        <dbReference type="ARBA" id="ARBA00022825"/>
    </source>
</evidence>
<dbReference type="InterPro" id="IPR047217">
    <property type="entry name" value="S49_SppA_67K_type_N"/>
</dbReference>
<dbReference type="InterPro" id="IPR047272">
    <property type="entry name" value="S49_SppA_C"/>
</dbReference>
<feature type="domain" description="Peptidase S49" evidence="9">
    <location>
        <begin position="136"/>
        <end position="296"/>
    </location>
</feature>
<evidence type="ECO:0000256" key="1">
    <source>
        <dbReference type="ARBA" id="ARBA00004370"/>
    </source>
</evidence>
<organism evidence="10 11">
    <name type="scientific">Desulfobulbus propionicus (strain ATCC 33891 / DSM 2032 / VKM B-1956 / 1pr3)</name>
    <dbReference type="NCBI Taxonomy" id="577650"/>
    <lineage>
        <taxon>Bacteria</taxon>
        <taxon>Pseudomonadati</taxon>
        <taxon>Thermodesulfobacteriota</taxon>
        <taxon>Desulfobulbia</taxon>
        <taxon>Desulfobulbales</taxon>
        <taxon>Desulfobulbaceae</taxon>
        <taxon>Desulfobulbus</taxon>
    </lineage>
</organism>
<dbReference type="Pfam" id="PF01343">
    <property type="entry name" value="Peptidase_S49"/>
    <property type="match status" value="2"/>
</dbReference>
<evidence type="ECO:0000256" key="8">
    <source>
        <dbReference type="SAM" id="Phobius"/>
    </source>
</evidence>
<evidence type="ECO:0000313" key="10">
    <source>
        <dbReference type="EMBL" id="ADW18633.1"/>
    </source>
</evidence>
<name>A0A7U3YNH7_DESPD</name>
<proteinExistence type="inferred from homology"/>
<dbReference type="InterPro" id="IPR004635">
    <property type="entry name" value="Pept_S49_SppA"/>
</dbReference>
<dbReference type="RefSeq" id="WP_015725159.1">
    <property type="nucleotide sequence ID" value="NC_014972.1"/>
</dbReference>
<evidence type="ECO:0000313" key="11">
    <source>
        <dbReference type="Proteomes" id="UP000006365"/>
    </source>
</evidence>
<reference evidence="10 11" key="1">
    <citation type="journal article" date="2011" name="Stand. Genomic Sci.">
        <title>Complete genome sequence of Desulfobulbus propionicus type strain (1pr3).</title>
        <authorList>
            <person name="Pagani I."/>
            <person name="Lapidus A."/>
            <person name="Nolan M."/>
            <person name="Lucas S."/>
            <person name="Hammon N."/>
            <person name="Deshpande S."/>
            <person name="Cheng J.F."/>
            <person name="Chertkov O."/>
            <person name="Davenport K."/>
            <person name="Tapia R."/>
            <person name="Han C."/>
            <person name="Goodwin L."/>
            <person name="Pitluck S."/>
            <person name="Liolios K."/>
            <person name="Mavromatis K."/>
            <person name="Ivanova N."/>
            <person name="Mikhailova N."/>
            <person name="Pati A."/>
            <person name="Chen A."/>
            <person name="Palaniappan K."/>
            <person name="Land M."/>
            <person name="Hauser L."/>
            <person name="Chang Y.J."/>
            <person name="Jeffries C.D."/>
            <person name="Detter J.C."/>
            <person name="Brambilla E."/>
            <person name="Kannan K.P."/>
            <person name="Djao O.D."/>
            <person name="Rohde M."/>
            <person name="Pukall R."/>
            <person name="Spring S."/>
            <person name="Goker M."/>
            <person name="Sikorski J."/>
            <person name="Woyke T."/>
            <person name="Bristow J."/>
            <person name="Eisen J.A."/>
            <person name="Markowitz V."/>
            <person name="Hugenholtz P."/>
            <person name="Kyrpides N.C."/>
            <person name="Klenk H.P."/>
        </authorList>
    </citation>
    <scope>NUCLEOTIDE SEQUENCE [LARGE SCALE GENOMIC DNA]</scope>
    <source>
        <strain evidence="11">ATCC 33891 / DSM 2032 / 1pr3</strain>
    </source>
</reference>
<dbReference type="NCBIfam" id="TIGR00705">
    <property type="entry name" value="SppA_67K"/>
    <property type="match status" value="1"/>
</dbReference>
<feature type="domain" description="Peptidase S49" evidence="9">
    <location>
        <begin position="393"/>
        <end position="544"/>
    </location>
</feature>
<dbReference type="CDD" id="cd07018">
    <property type="entry name" value="S49_SppA_67K_type"/>
    <property type="match status" value="1"/>
</dbReference>
<dbReference type="AlphaFoldDB" id="A0A7U3YNH7"/>
<protein>
    <submittedName>
        <fullName evidence="10">Signal peptide peptidase SppA, 67K type</fullName>
    </submittedName>
</protein>
<evidence type="ECO:0000256" key="4">
    <source>
        <dbReference type="ARBA" id="ARBA00022801"/>
    </source>
</evidence>
<dbReference type="Gene3D" id="3.90.226.10">
    <property type="entry name" value="2-enoyl-CoA Hydratase, Chain A, domain 1"/>
    <property type="match status" value="3"/>
</dbReference>
<keyword evidence="5" id="KW-0720">Serine protease</keyword>
<dbReference type="GO" id="GO:0006465">
    <property type="term" value="P:signal peptide processing"/>
    <property type="evidence" value="ECO:0007669"/>
    <property type="project" value="InterPro"/>
</dbReference>
<dbReference type="SUPFAM" id="SSF52096">
    <property type="entry name" value="ClpP/crotonase"/>
    <property type="match status" value="2"/>
</dbReference>
<evidence type="ECO:0000256" key="6">
    <source>
        <dbReference type="ARBA" id="ARBA00023136"/>
    </source>
</evidence>
<evidence type="ECO:0000259" key="9">
    <source>
        <dbReference type="Pfam" id="PF01343"/>
    </source>
</evidence>
<dbReference type="Proteomes" id="UP000006365">
    <property type="component" value="Chromosome"/>
</dbReference>
<keyword evidence="4" id="KW-0378">Hydrolase</keyword>
<keyword evidence="11" id="KW-1185">Reference proteome</keyword>
<keyword evidence="8" id="KW-0812">Transmembrane</keyword>
<dbReference type="PANTHER" id="PTHR33209">
    <property type="entry name" value="PROTEASE 4"/>
    <property type="match status" value="1"/>
</dbReference>
<sequence>MKQLFRILFMPLFWLWKFLSSGLSVLSNLLFLALVLAILTVAFYTPKIDVPAACALVVSPAGDIVEERSPMDPMTRILGHLSGTPLEKDTFLQDILDGVNAASGDARIKMLVINTNRMGGASLDQLRAIGTAVEAFKKTGKEVIALGDSFNQAQYYLASWADKIYLHPMGAVDIRGFSVFRLYLREMLDKLAINMHVFRVGTFKSAVEPFLRNDMSPEDREANSLWLGNLWQVYRDDIVRHRKLDAEVFVDNVNQMVTQLASVGGDRGRLAVATGLVDGLKSHQELEQLLKEHIGVSADAKSFRHIALSDYLQTFPSSYVDTKGKKELIGIIAASGNILPGEGAVGQIGADDLIKRIRKARQDQRIKAIVLRITTGGGSALASELIRQELAQAKKEGKIVVVSMGAMAASGGYWLAADADLIVAAPTTLTGSIGIFGAVPTVEKTLANLGIHGDGVGTTDIAHFGNPATTMSPEEETALHMEVMQGYRRFIDIVAQGRKMRPEQVEKIAEGRVWDGTTALKLGLVDKLGNLEEAIAEAAKLAKVPEENGLFIELTPDNYLERFKRVEQPIEALLARLTGSAALPVSLRRTAQEQFDFLLPAADPRGLYAHSLVPLSALRFR</sequence>
<dbReference type="Gene3D" id="6.20.330.10">
    <property type="match status" value="1"/>
</dbReference>
<accession>A0A7U3YNH7</accession>
<feature type="transmembrane region" description="Helical" evidence="8">
    <location>
        <begin position="12"/>
        <end position="44"/>
    </location>
</feature>
<dbReference type="InterPro" id="IPR002142">
    <property type="entry name" value="Peptidase_S49"/>
</dbReference>
<feature type="active site" description="Nucleophile" evidence="7">
    <location>
        <position position="410"/>
    </location>
</feature>
<gene>
    <name evidence="10" type="ordered locus">Despr_2495</name>
</gene>
<evidence type="ECO:0000256" key="7">
    <source>
        <dbReference type="PIRSR" id="PIRSR001217-1"/>
    </source>
</evidence>
<feature type="active site" description="Proton donor/acceptor" evidence="7">
    <location>
        <position position="204"/>
    </location>
</feature>
<dbReference type="GO" id="GO:0008236">
    <property type="term" value="F:serine-type peptidase activity"/>
    <property type="evidence" value="ECO:0007669"/>
    <property type="project" value="UniProtKB-KW"/>
</dbReference>
<dbReference type="PANTHER" id="PTHR33209:SF1">
    <property type="entry name" value="PEPTIDASE S49 DOMAIN-CONTAINING PROTEIN"/>
    <property type="match status" value="1"/>
</dbReference>
<dbReference type="PIRSF" id="PIRSF001217">
    <property type="entry name" value="Protease_4_SppA"/>
    <property type="match status" value="1"/>
</dbReference>
<evidence type="ECO:0000256" key="2">
    <source>
        <dbReference type="ARBA" id="ARBA00008683"/>
    </source>
</evidence>
<keyword evidence="3" id="KW-0645">Protease</keyword>
<dbReference type="CDD" id="cd07023">
    <property type="entry name" value="S49_Sppa_N_C"/>
    <property type="match status" value="1"/>
</dbReference>
<keyword evidence="8" id="KW-1133">Transmembrane helix</keyword>